<dbReference type="Gene3D" id="2.160.20.10">
    <property type="entry name" value="Single-stranded right-handed beta-helix, Pectin lyase-like"/>
    <property type="match status" value="1"/>
</dbReference>
<comment type="similarity">
    <text evidence="3">In the N-terminal section; belongs to the PMEI family.</text>
</comment>
<evidence type="ECO:0000256" key="4">
    <source>
        <dbReference type="ARBA" id="ARBA00007786"/>
    </source>
</evidence>
<dbReference type="InterPro" id="IPR006501">
    <property type="entry name" value="Pectinesterase_inhib_dom"/>
</dbReference>
<dbReference type="Pfam" id="PF01095">
    <property type="entry name" value="Pectinesterase"/>
    <property type="match status" value="1"/>
</dbReference>
<evidence type="ECO:0000256" key="1">
    <source>
        <dbReference type="ARBA" id="ARBA00004191"/>
    </source>
</evidence>
<comment type="subcellular location">
    <subcellularLocation>
        <location evidence="1">Secreted</location>
        <location evidence="1">Cell wall</location>
    </subcellularLocation>
</comment>
<dbReference type="Proteomes" id="UP000238479">
    <property type="component" value="Chromosome 1"/>
</dbReference>
<reference evidence="11 12" key="1">
    <citation type="journal article" date="2018" name="Nat. Genet.">
        <title>The Rosa genome provides new insights in the design of modern roses.</title>
        <authorList>
            <person name="Bendahmane M."/>
        </authorList>
    </citation>
    <scope>NUCLEOTIDE SEQUENCE [LARGE SCALE GENOMIC DNA]</scope>
    <source>
        <strain evidence="12">cv. Old Blush</strain>
    </source>
</reference>
<dbReference type="SUPFAM" id="SSF51126">
    <property type="entry name" value="Pectin lyase-like"/>
    <property type="match status" value="1"/>
</dbReference>
<dbReference type="PROSITE" id="PS00503">
    <property type="entry name" value="PECTINESTERASE_2"/>
    <property type="match status" value="1"/>
</dbReference>
<name>A0A2P6SMD4_ROSCH</name>
<evidence type="ECO:0000256" key="7">
    <source>
        <dbReference type="ARBA" id="ARBA00023085"/>
    </source>
</evidence>
<dbReference type="CDD" id="cd15798">
    <property type="entry name" value="PMEI-like_3"/>
    <property type="match status" value="1"/>
</dbReference>
<keyword evidence="7 9" id="KW-0063">Aspartyl esterase</keyword>
<sequence>MAMKLTFLHSLLIFSSMLFQTALSRSHHHPSNRIRTWCNKTPHPEPCKYWMSHYPHRLTPKHSTDFRKLMVQVALERALSAKSYASQFKQNCESDPQKAAWTDCLKLFDNTVHQLNRTLQGLDTKHKETCTNFDAQTWLSAALTYIHTCRDGSKELNVSNFITPIYTSNNNVSELISNSLAIGSQLLEKENRTTTDEGYESFPSWLSNHDRRLLAASSIKANLVVAKDGSGHFRTIQAALNLAAKRKRMTRFVIHVKKGVYRENIEVVNTNTNIMLVGDSLRYTIITGGRSVKGGYTTFNSATAGIDGPGFIARGITFSNTAGALKGQAVALRSSSDLSVFYRCAFQGYQDTLMVHSQRQFYRECYIYGTIDFIFGNAAVVFQSCIIYVRKPLWGQVNVITAQARNDPFQSTGISIHNSQVRAAPDLKPVIRYYKTYLGRPWMQYSRVVFMKCYLDSLVDPAGWLEWQRTNFALSTLYYGEYKNFGPASSTRYRVKWPGFHVITSANVATSFTVGSLIAGRSWLPTTGVPFTSGL</sequence>
<keyword evidence="5" id="KW-0134">Cell wall</keyword>
<feature type="active site" evidence="8">
    <location>
        <position position="372"/>
    </location>
</feature>
<evidence type="ECO:0000256" key="5">
    <source>
        <dbReference type="ARBA" id="ARBA00022512"/>
    </source>
</evidence>
<dbReference type="STRING" id="74649.A0A2P6SMD4"/>
<dbReference type="Gene3D" id="1.20.140.40">
    <property type="entry name" value="Invertase/pectin methylesterase inhibitor family protein"/>
    <property type="match status" value="1"/>
</dbReference>
<dbReference type="GO" id="GO:0045490">
    <property type="term" value="P:pectin catabolic process"/>
    <property type="evidence" value="ECO:0007669"/>
    <property type="project" value="UniProtKB-UniRule"/>
</dbReference>
<dbReference type="Pfam" id="PF04043">
    <property type="entry name" value="PMEI"/>
    <property type="match status" value="1"/>
</dbReference>
<evidence type="ECO:0000256" key="6">
    <source>
        <dbReference type="ARBA" id="ARBA00022801"/>
    </source>
</evidence>
<comment type="similarity">
    <text evidence="4">In the C-terminal section; belongs to the pectinesterase family.</text>
</comment>
<evidence type="ECO:0000313" key="11">
    <source>
        <dbReference type="EMBL" id="PRQ59836.1"/>
    </source>
</evidence>
<dbReference type="EMBL" id="PDCK01000039">
    <property type="protein sequence ID" value="PRQ59836.1"/>
    <property type="molecule type" value="Genomic_DNA"/>
</dbReference>
<dbReference type="FunFam" id="2.160.20.10:FF:000001">
    <property type="entry name" value="Pectinesterase"/>
    <property type="match status" value="1"/>
</dbReference>
<dbReference type="OMA" id="RCAFQGY"/>
<dbReference type="OrthoDB" id="2019149at2759"/>
<dbReference type="SUPFAM" id="SSF101148">
    <property type="entry name" value="Plant invertase/pectin methylesterase inhibitor"/>
    <property type="match status" value="1"/>
</dbReference>
<accession>A0A2P6SMD4</accession>
<dbReference type="GO" id="GO:0030599">
    <property type="term" value="F:pectinesterase activity"/>
    <property type="evidence" value="ECO:0007669"/>
    <property type="project" value="UniProtKB-UniRule"/>
</dbReference>
<feature type="chain" id="PRO_5015022256" description="Pectinesterase" evidence="9">
    <location>
        <begin position="25"/>
        <end position="535"/>
    </location>
</feature>
<comment type="pathway">
    <text evidence="2 9">Glycan metabolism; pectin degradation; 2-dehydro-3-deoxy-D-gluconate from pectin: step 1/5.</text>
</comment>
<dbReference type="AlphaFoldDB" id="A0A2P6SMD4"/>
<dbReference type="InterPro" id="IPR011050">
    <property type="entry name" value="Pectin_lyase_fold/virulence"/>
</dbReference>
<dbReference type="InterPro" id="IPR033131">
    <property type="entry name" value="Pectinesterase_Asp_AS"/>
</dbReference>
<evidence type="ECO:0000259" key="10">
    <source>
        <dbReference type="SMART" id="SM00856"/>
    </source>
</evidence>
<evidence type="ECO:0000256" key="2">
    <source>
        <dbReference type="ARBA" id="ARBA00005184"/>
    </source>
</evidence>
<dbReference type="InterPro" id="IPR012334">
    <property type="entry name" value="Pectin_lyas_fold"/>
</dbReference>
<comment type="catalytic activity">
    <reaction evidence="9">
        <text>[(1-&gt;4)-alpha-D-galacturonosyl methyl ester](n) + n H2O = [(1-&gt;4)-alpha-D-galacturonosyl](n) + n methanol + n H(+)</text>
        <dbReference type="Rhea" id="RHEA:22380"/>
        <dbReference type="Rhea" id="RHEA-COMP:14570"/>
        <dbReference type="Rhea" id="RHEA-COMP:14573"/>
        <dbReference type="ChEBI" id="CHEBI:15377"/>
        <dbReference type="ChEBI" id="CHEBI:15378"/>
        <dbReference type="ChEBI" id="CHEBI:17790"/>
        <dbReference type="ChEBI" id="CHEBI:140522"/>
        <dbReference type="ChEBI" id="CHEBI:140523"/>
        <dbReference type="EC" id="3.1.1.11"/>
    </reaction>
</comment>
<protein>
    <recommendedName>
        <fullName evidence="9">Pectinesterase</fullName>
        <ecNumber evidence="9">3.1.1.11</ecNumber>
    </recommendedName>
</protein>
<dbReference type="PANTHER" id="PTHR31707">
    <property type="entry name" value="PECTINESTERASE"/>
    <property type="match status" value="1"/>
</dbReference>
<dbReference type="NCBIfam" id="TIGR01614">
    <property type="entry name" value="PME_inhib"/>
    <property type="match status" value="1"/>
</dbReference>
<proteinExistence type="inferred from homology"/>
<dbReference type="EC" id="3.1.1.11" evidence="9"/>
<dbReference type="InterPro" id="IPR035513">
    <property type="entry name" value="Invertase/methylesterase_inhib"/>
</dbReference>
<keyword evidence="6 9" id="KW-0378">Hydrolase</keyword>
<organism evidence="11 12">
    <name type="scientific">Rosa chinensis</name>
    <name type="common">China rose</name>
    <dbReference type="NCBI Taxonomy" id="74649"/>
    <lineage>
        <taxon>Eukaryota</taxon>
        <taxon>Viridiplantae</taxon>
        <taxon>Streptophyta</taxon>
        <taxon>Embryophyta</taxon>
        <taxon>Tracheophyta</taxon>
        <taxon>Spermatophyta</taxon>
        <taxon>Magnoliopsida</taxon>
        <taxon>eudicotyledons</taxon>
        <taxon>Gunneridae</taxon>
        <taxon>Pentapetalae</taxon>
        <taxon>rosids</taxon>
        <taxon>fabids</taxon>
        <taxon>Rosales</taxon>
        <taxon>Rosaceae</taxon>
        <taxon>Rosoideae</taxon>
        <taxon>Rosoideae incertae sedis</taxon>
        <taxon>Rosa</taxon>
    </lineage>
</organism>
<keyword evidence="9" id="KW-0732">Signal</keyword>
<dbReference type="SMART" id="SM00856">
    <property type="entry name" value="PMEI"/>
    <property type="match status" value="1"/>
</dbReference>
<keyword evidence="12" id="KW-1185">Reference proteome</keyword>
<evidence type="ECO:0000313" key="12">
    <source>
        <dbReference type="Proteomes" id="UP000238479"/>
    </source>
</evidence>
<dbReference type="InterPro" id="IPR000070">
    <property type="entry name" value="Pectinesterase_cat"/>
</dbReference>
<feature type="domain" description="Pectinesterase inhibitor" evidence="10">
    <location>
        <begin position="29"/>
        <end position="182"/>
    </location>
</feature>
<gene>
    <name evidence="11" type="ORF">RchiOBHm_Chr1g0374561</name>
</gene>
<evidence type="ECO:0000256" key="8">
    <source>
        <dbReference type="PROSITE-ProRule" id="PRU10040"/>
    </source>
</evidence>
<evidence type="ECO:0000256" key="9">
    <source>
        <dbReference type="RuleBase" id="RU000589"/>
    </source>
</evidence>
<evidence type="ECO:0000256" key="3">
    <source>
        <dbReference type="ARBA" id="ARBA00006027"/>
    </source>
</evidence>
<dbReference type="UniPathway" id="UPA00545">
    <property type="reaction ID" value="UER00823"/>
</dbReference>
<dbReference type="Gramene" id="PRQ59836">
    <property type="protein sequence ID" value="PRQ59836"/>
    <property type="gene ID" value="RchiOBHm_Chr1g0374561"/>
</dbReference>
<keyword evidence="5" id="KW-0964">Secreted</keyword>
<dbReference type="GO" id="GO:0042545">
    <property type="term" value="P:cell wall modification"/>
    <property type="evidence" value="ECO:0007669"/>
    <property type="project" value="UniProtKB-UniRule"/>
</dbReference>
<comment type="caution">
    <text evidence="11">The sequence shown here is derived from an EMBL/GenBank/DDBJ whole genome shotgun (WGS) entry which is preliminary data.</text>
</comment>
<feature type="signal peptide" evidence="9">
    <location>
        <begin position="1"/>
        <end position="24"/>
    </location>
</feature>
<dbReference type="GO" id="GO:0004857">
    <property type="term" value="F:enzyme inhibitor activity"/>
    <property type="evidence" value="ECO:0007669"/>
    <property type="project" value="InterPro"/>
</dbReference>